<feature type="non-terminal residue" evidence="3">
    <location>
        <position position="941"/>
    </location>
</feature>
<dbReference type="Gene3D" id="3.40.50.300">
    <property type="entry name" value="P-loop containing nucleotide triphosphate hydrolases"/>
    <property type="match status" value="1"/>
</dbReference>
<gene>
    <name evidence="3" type="ORF">E3A20_13760</name>
</gene>
<feature type="region of interest" description="Disordered" evidence="1">
    <location>
        <begin position="890"/>
        <end position="913"/>
    </location>
</feature>
<evidence type="ECO:0000256" key="1">
    <source>
        <dbReference type="SAM" id="MobiDB-lite"/>
    </source>
</evidence>
<accession>A0A5C6M5Q7</accession>
<dbReference type="GO" id="GO:0007165">
    <property type="term" value="P:signal transduction"/>
    <property type="evidence" value="ECO:0007669"/>
    <property type="project" value="InterPro"/>
</dbReference>
<organism evidence="3 4">
    <name type="scientific">Planctomyces bekefii</name>
    <dbReference type="NCBI Taxonomy" id="1653850"/>
    <lineage>
        <taxon>Bacteria</taxon>
        <taxon>Pseudomonadati</taxon>
        <taxon>Planctomycetota</taxon>
        <taxon>Planctomycetia</taxon>
        <taxon>Planctomycetales</taxon>
        <taxon>Planctomycetaceae</taxon>
        <taxon>Planctomyces</taxon>
    </lineage>
</organism>
<comment type="caution">
    <text evidence="3">The sequence shown here is derived from an EMBL/GenBank/DDBJ whole genome shotgun (WGS) entry which is preliminary data.</text>
</comment>
<dbReference type="EMBL" id="SRHE01000260">
    <property type="protein sequence ID" value="TWW09495.1"/>
    <property type="molecule type" value="Genomic_DNA"/>
</dbReference>
<dbReference type="SUPFAM" id="SSF52200">
    <property type="entry name" value="Toll/Interleukin receptor TIR domain"/>
    <property type="match status" value="1"/>
</dbReference>
<reference evidence="3 4" key="2">
    <citation type="submission" date="2019-08" db="EMBL/GenBank/DDBJ databases">
        <authorList>
            <person name="Henke P."/>
        </authorList>
    </citation>
    <scope>NUCLEOTIDE SEQUENCE [LARGE SCALE GENOMIC DNA]</scope>
    <source>
        <strain evidence="3">Phe10_nw2017</strain>
    </source>
</reference>
<dbReference type="PROSITE" id="PS50104">
    <property type="entry name" value="TIR"/>
    <property type="match status" value="1"/>
</dbReference>
<keyword evidence="4" id="KW-1185">Reference proteome</keyword>
<dbReference type="InterPro" id="IPR035897">
    <property type="entry name" value="Toll_tir_struct_dom_sf"/>
</dbReference>
<dbReference type="Pfam" id="PF20703">
    <property type="entry name" value="nSTAND1"/>
    <property type="match status" value="1"/>
</dbReference>
<evidence type="ECO:0000313" key="4">
    <source>
        <dbReference type="Proteomes" id="UP000321083"/>
    </source>
</evidence>
<dbReference type="InterPro" id="IPR027417">
    <property type="entry name" value="P-loop_NTPase"/>
</dbReference>
<dbReference type="Proteomes" id="UP000321083">
    <property type="component" value="Unassembled WGS sequence"/>
</dbReference>
<evidence type="ECO:0000313" key="3">
    <source>
        <dbReference type="EMBL" id="TWW09495.1"/>
    </source>
</evidence>
<evidence type="ECO:0000259" key="2">
    <source>
        <dbReference type="PROSITE" id="PS50104"/>
    </source>
</evidence>
<dbReference type="InterPro" id="IPR000157">
    <property type="entry name" value="TIR_dom"/>
</dbReference>
<proteinExistence type="predicted"/>
<dbReference type="AlphaFoldDB" id="A0A5C6M5Q7"/>
<dbReference type="SUPFAM" id="SSF52540">
    <property type="entry name" value="P-loop containing nucleoside triphosphate hydrolases"/>
    <property type="match status" value="1"/>
</dbReference>
<reference evidence="3 4" key="1">
    <citation type="submission" date="2019-08" db="EMBL/GenBank/DDBJ databases">
        <title>100 year-old enigma solved: identification of Planctomyces bekefii, the type genus and species of the phylum Planctomycetes.</title>
        <authorList>
            <person name="Svetlana D.N."/>
            <person name="Overmann J."/>
        </authorList>
    </citation>
    <scope>NUCLEOTIDE SEQUENCE [LARGE SCALE GENOMIC DNA]</scope>
    <source>
        <strain evidence="3">Phe10_nw2017</strain>
    </source>
</reference>
<protein>
    <recommendedName>
        <fullName evidence="2">TIR domain-containing protein</fullName>
    </recommendedName>
</protein>
<sequence>MLHTMSESNVQYDVFLSYSSADRSEVRRLAAELKARGCRCFLDEWYLTPGRDWVAALETALSRSRSMAIFLGAGELGRWQQREKAWGLDRMATLQERFPVIPVLLPQALPPVGFLQQLMWVDLRGSEADGGRLSSFDESERLNRLAQAILGKLEASSQGQRSQHSPFRGLNYFREEDADLFCGREAYSERLWTLVQRQRLIAVTGASGCGKSSLVRAGLVPRLRRPQHEGDVWEILTLVPTKDPLRALAEAFQPLLEPGTDNAEDREVQINKRVTRLKSGELQLHNLIRVALEKQPGTSRLLLFVDQWEELYTLCESAADRHSVIRQILDEVRNPATTLTVIFTIRWDFYSHVLNDRPLLDAVADSRLELGPMNRDEFRQVIETPAARCGLTFEPGLVERILEDAEKAPGCLPLLEFLLDRLWQLSLRESTVSNHTYTSLGELEGAIATYADEQFHGLTTAEQAACAALFRRLVHAGETVDRDTRRRAELASLSLGELSVAKKLIEARLLVAGGAAMVAGQDGGQTVEVAHEELLRRWQALKDWVEQDRRFLKWRRELDAQIEEFQKSGALLSGRRLREARQFYPSRRGELEPAQKDLLRRSFARRWQWRLGAVSLVCLLGLGFAYSRAMNNVRTLLATPPDRVQAELDELAPYRWLARWRLAHEMTDGKTDQDRLHATLAMARFFPDRTVLHSVQQLWQVYDGENDWRKLAVQQLYVGLGPISFCHGALDVAEGGDTTLVTEFLVQAAAEASPARVASELAEILGQDRDPQQQAFLQYLRCLLLGSCRAGDTAVTDEILSELSPLYQTANDAGVHAAARWALLQHGKTLAELDADTATSTEAKAIPEKNWYVTAPVTSEQGEASGAAAAPGLTLHRIPTVPEFRLGAVAGEGEDKDPGDEDSAQWTAADRESVGEFWMSDREVSREQFQAVCPEWQQKTS</sequence>
<name>A0A5C6M5Q7_9PLAN</name>
<dbReference type="Pfam" id="PF13676">
    <property type="entry name" value="TIR_2"/>
    <property type="match status" value="1"/>
</dbReference>
<feature type="compositionally biased region" description="Acidic residues" evidence="1">
    <location>
        <begin position="892"/>
        <end position="903"/>
    </location>
</feature>
<feature type="domain" description="TIR" evidence="2">
    <location>
        <begin position="10"/>
        <end position="153"/>
    </location>
</feature>
<dbReference type="Gene3D" id="3.40.50.10140">
    <property type="entry name" value="Toll/interleukin-1 receptor homology (TIR) domain"/>
    <property type="match status" value="1"/>
</dbReference>
<dbReference type="InterPro" id="IPR049052">
    <property type="entry name" value="nSTAND1"/>
</dbReference>